<dbReference type="CDD" id="cd11069">
    <property type="entry name" value="CYP_FUM15-like"/>
    <property type="match status" value="1"/>
</dbReference>
<comment type="caution">
    <text evidence="14">The sequence shown here is derived from an EMBL/GenBank/DDBJ whole genome shotgun (WGS) entry which is preliminary data.</text>
</comment>
<evidence type="ECO:0000256" key="4">
    <source>
        <dbReference type="ARBA" id="ARBA00010617"/>
    </source>
</evidence>
<name>A0A8H7EXG6_AGABI</name>
<evidence type="ECO:0000256" key="9">
    <source>
        <dbReference type="ARBA" id="ARBA00023002"/>
    </source>
</evidence>
<keyword evidence="5 13" id="KW-0349">Heme</keyword>
<comment type="cofactor">
    <cofactor evidence="1 13">
        <name>heme</name>
        <dbReference type="ChEBI" id="CHEBI:30413"/>
    </cofactor>
</comment>
<evidence type="ECO:0000256" key="12">
    <source>
        <dbReference type="ARBA" id="ARBA00023136"/>
    </source>
</evidence>
<evidence type="ECO:0000256" key="11">
    <source>
        <dbReference type="ARBA" id="ARBA00023033"/>
    </source>
</evidence>
<dbReference type="PANTHER" id="PTHR24305">
    <property type="entry name" value="CYTOCHROME P450"/>
    <property type="match status" value="1"/>
</dbReference>
<evidence type="ECO:0000256" key="6">
    <source>
        <dbReference type="ARBA" id="ARBA00022692"/>
    </source>
</evidence>
<organism evidence="14 15">
    <name type="scientific">Agaricus bisporus var. burnettii</name>
    <dbReference type="NCBI Taxonomy" id="192524"/>
    <lineage>
        <taxon>Eukaryota</taxon>
        <taxon>Fungi</taxon>
        <taxon>Dikarya</taxon>
        <taxon>Basidiomycota</taxon>
        <taxon>Agaricomycotina</taxon>
        <taxon>Agaricomycetes</taxon>
        <taxon>Agaricomycetidae</taxon>
        <taxon>Agaricales</taxon>
        <taxon>Agaricineae</taxon>
        <taxon>Agaricaceae</taxon>
        <taxon>Agaricus</taxon>
    </lineage>
</organism>
<evidence type="ECO:0000256" key="10">
    <source>
        <dbReference type="ARBA" id="ARBA00023004"/>
    </source>
</evidence>
<dbReference type="Proteomes" id="UP000629468">
    <property type="component" value="Unassembled WGS sequence"/>
</dbReference>
<dbReference type="GO" id="GO:0020037">
    <property type="term" value="F:heme binding"/>
    <property type="evidence" value="ECO:0007669"/>
    <property type="project" value="InterPro"/>
</dbReference>
<evidence type="ECO:0008006" key="16">
    <source>
        <dbReference type="Google" id="ProtNLM"/>
    </source>
</evidence>
<evidence type="ECO:0000256" key="13">
    <source>
        <dbReference type="PIRSR" id="PIRSR602401-1"/>
    </source>
</evidence>
<evidence type="ECO:0000256" key="1">
    <source>
        <dbReference type="ARBA" id="ARBA00001971"/>
    </source>
</evidence>
<evidence type="ECO:0000256" key="3">
    <source>
        <dbReference type="ARBA" id="ARBA00004721"/>
    </source>
</evidence>
<dbReference type="InterPro" id="IPR002401">
    <property type="entry name" value="Cyt_P450_E_grp-I"/>
</dbReference>
<dbReference type="AlphaFoldDB" id="A0A8H7EXG6"/>
<keyword evidence="7 13" id="KW-0479">Metal-binding</keyword>
<dbReference type="GO" id="GO:0004497">
    <property type="term" value="F:monooxygenase activity"/>
    <property type="evidence" value="ECO:0007669"/>
    <property type="project" value="UniProtKB-KW"/>
</dbReference>
<keyword evidence="6" id="KW-0812">Transmembrane</keyword>
<dbReference type="InterPro" id="IPR050121">
    <property type="entry name" value="Cytochrome_P450_monoxygenase"/>
</dbReference>
<dbReference type="PRINTS" id="PR00463">
    <property type="entry name" value="EP450I"/>
</dbReference>
<reference evidence="14 15" key="1">
    <citation type="journal article" name="Sci. Rep.">
        <title>Telomere-to-telomere assembled and centromere annotated genomes of the two main subspecies of the button mushroom Agaricus bisporus reveal especially polymorphic chromosome ends.</title>
        <authorList>
            <person name="Sonnenberg A.S.M."/>
            <person name="Sedaghat-Telgerd N."/>
            <person name="Lavrijssen B."/>
            <person name="Ohm R.A."/>
            <person name="Hendrickx P.M."/>
            <person name="Scholtmeijer K."/>
            <person name="Baars J.J.P."/>
            <person name="van Peer A."/>
        </authorList>
    </citation>
    <scope>NUCLEOTIDE SEQUENCE [LARGE SCALE GENOMIC DNA]</scope>
    <source>
        <strain evidence="14 15">H119_p4</strain>
    </source>
</reference>
<keyword evidence="8" id="KW-1133">Transmembrane helix</keyword>
<comment type="subcellular location">
    <subcellularLocation>
        <location evidence="2">Membrane</location>
    </subcellularLocation>
</comment>
<dbReference type="GO" id="GO:0016020">
    <property type="term" value="C:membrane"/>
    <property type="evidence" value="ECO:0007669"/>
    <property type="project" value="UniProtKB-SubCell"/>
</dbReference>
<dbReference type="EMBL" id="JABXXO010000012">
    <property type="protein sequence ID" value="KAF7762293.1"/>
    <property type="molecule type" value="Genomic_DNA"/>
</dbReference>
<dbReference type="PRINTS" id="PR00385">
    <property type="entry name" value="P450"/>
</dbReference>
<keyword evidence="11" id="KW-0503">Monooxygenase</keyword>
<dbReference type="GO" id="GO:0005506">
    <property type="term" value="F:iron ion binding"/>
    <property type="evidence" value="ECO:0007669"/>
    <property type="project" value="InterPro"/>
</dbReference>
<comment type="similarity">
    <text evidence="4">Belongs to the cytochrome P450 family.</text>
</comment>
<proteinExistence type="inferred from homology"/>
<dbReference type="InterPro" id="IPR001128">
    <property type="entry name" value="Cyt_P450"/>
</dbReference>
<evidence type="ECO:0000256" key="8">
    <source>
        <dbReference type="ARBA" id="ARBA00022989"/>
    </source>
</evidence>
<dbReference type="GO" id="GO:0016705">
    <property type="term" value="F:oxidoreductase activity, acting on paired donors, with incorporation or reduction of molecular oxygen"/>
    <property type="evidence" value="ECO:0007669"/>
    <property type="project" value="InterPro"/>
</dbReference>
<dbReference type="Pfam" id="PF00067">
    <property type="entry name" value="p450"/>
    <property type="match status" value="1"/>
</dbReference>
<sequence>MTVARRQLDLIPVDHQGTIGQKINICTVGTSNDPWLIWSCIDKYRPLTHMGLHSIVQAGALRPLVSVLNISGQLLAPLSLSIGVYALFKLTKFVWWEYISNPLKDVPGPVSPSLLSGHIQELVADFSAVLEEWASRYGNIIKYKSFLATSEVVIMDAKAINHIMNDPSYQKPTMTKMFISGILGPGIVIVEGYEHQKQRKVMNPAFGAAQIRELTEIFVEKALELRDVWAQEIQNQSQGNVHQAKINALEGLSKTTLDVIGLAAFNYKFDSLKGEKNELNTAFSALFTTEFSFSFAAFCRMALGKYYWILPLSGDKAVRRAKETMDRISIQLVNESRAAIASEGQDKNFNRRRDLLSLLVKANVSADLPEHQRMNEKDVLAQIPTFIIAGHETTSTAATWALFALSTHPDIQTKLREELFTIQTDNPSMDELNSLPYLDAVLRETLRLHTPSPSVLRVSTKDDILPLAKPFVDEKGRLRDMLELKKGQIVLIPIKAINKSVETWGEDAKEFKPERWESIPEGTSTIQGVWGNMLTFLGGPRACIGFRFALVEAKALLFTLVRTFDFQLAVPVDDIGRRMYVAERPMLRSDPKAGGQMPLLITPYIRED</sequence>
<dbReference type="PANTHER" id="PTHR24305:SF166">
    <property type="entry name" value="CYTOCHROME P450 12A4, MITOCHONDRIAL-RELATED"/>
    <property type="match status" value="1"/>
</dbReference>
<evidence type="ECO:0000313" key="14">
    <source>
        <dbReference type="EMBL" id="KAF7762293.1"/>
    </source>
</evidence>
<evidence type="ECO:0000256" key="2">
    <source>
        <dbReference type="ARBA" id="ARBA00004370"/>
    </source>
</evidence>
<comment type="pathway">
    <text evidence="3">Secondary metabolite biosynthesis; terpenoid biosynthesis.</text>
</comment>
<dbReference type="SUPFAM" id="SSF48264">
    <property type="entry name" value="Cytochrome P450"/>
    <property type="match status" value="1"/>
</dbReference>
<evidence type="ECO:0000256" key="7">
    <source>
        <dbReference type="ARBA" id="ARBA00022723"/>
    </source>
</evidence>
<accession>A0A8H7EXG6</accession>
<gene>
    <name evidence="14" type="ORF">Agabi119p4_8886</name>
</gene>
<keyword evidence="12" id="KW-0472">Membrane</keyword>
<dbReference type="InterPro" id="IPR036396">
    <property type="entry name" value="Cyt_P450_sf"/>
</dbReference>
<keyword evidence="10 13" id="KW-0408">Iron</keyword>
<dbReference type="Gene3D" id="1.10.630.10">
    <property type="entry name" value="Cytochrome P450"/>
    <property type="match status" value="1"/>
</dbReference>
<evidence type="ECO:0000313" key="15">
    <source>
        <dbReference type="Proteomes" id="UP000629468"/>
    </source>
</evidence>
<evidence type="ECO:0000256" key="5">
    <source>
        <dbReference type="ARBA" id="ARBA00022617"/>
    </source>
</evidence>
<feature type="binding site" description="axial binding residue" evidence="13">
    <location>
        <position position="543"/>
    </location>
    <ligand>
        <name>heme</name>
        <dbReference type="ChEBI" id="CHEBI:30413"/>
    </ligand>
    <ligandPart>
        <name>Fe</name>
        <dbReference type="ChEBI" id="CHEBI:18248"/>
    </ligandPart>
</feature>
<protein>
    <recommendedName>
        <fullName evidence="16">Cytochrome P450</fullName>
    </recommendedName>
</protein>
<keyword evidence="9" id="KW-0560">Oxidoreductase</keyword>